<feature type="coiled-coil region" evidence="1">
    <location>
        <begin position="38"/>
        <end position="65"/>
    </location>
</feature>
<dbReference type="Proteomes" id="UP000398389">
    <property type="component" value="Unassembled WGS sequence"/>
</dbReference>
<accession>A0A5E8C261</accession>
<organism evidence="3 4">
    <name type="scientific">Magnusiomyces paraingens</name>
    <dbReference type="NCBI Taxonomy" id="2606893"/>
    <lineage>
        <taxon>Eukaryota</taxon>
        <taxon>Fungi</taxon>
        <taxon>Dikarya</taxon>
        <taxon>Ascomycota</taxon>
        <taxon>Saccharomycotina</taxon>
        <taxon>Dipodascomycetes</taxon>
        <taxon>Dipodascales</taxon>
        <taxon>Dipodascaceae</taxon>
        <taxon>Magnusiomyces</taxon>
    </lineage>
</organism>
<reference evidence="3 4" key="1">
    <citation type="submission" date="2019-09" db="EMBL/GenBank/DDBJ databases">
        <authorList>
            <person name="Brejova B."/>
        </authorList>
    </citation>
    <scope>NUCLEOTIDE SEQUENCE [LARGE SCALE GENOMIC DNA]</scope>
</reference>
<evidence type="ECO:0000313" key="4">
    <source>
        <dbReference type="Proteomes" id="UP000398389"/>
    </source>
</evidence>
<proteinExistence type="predicted"/>
<dbReference type="AlphaFoldDB" id="A0A5E8C261"/>
<sequence>MYIYRKDGLNRYSDGIGHRTPSLAPLPSTKNITFTKRCRNYMKLAEELNNAADILEKQIDAGIREYLFLRDQSVQQFLEWRARFRFFLPGAAWDLVNLTSDEVDTLKNEMKILPYKAGIYSKINHNKTDEQDLSDPASRILNDYTMHSTYIESFKRLDEVIRKMFSISVKVETLKLLSSSNATDQFRQIEHHFNQKLSPEEIRFFARKKLQDIFLGDLYEPNFISKKPLEYHYSFASLYELMCHFCMLYENYSVEDPVDVGYFVFAVTVNFIQCFGQSLLEDPDLYKFLNNFEPNSFSPKSLTAEVFFNIHHYVRKNMYRTRKVYYTSEELVAKKEVMLRRKKLIHYSKPLMITGASSTVSTDPRLVKRARISKSSGGMTTRKRETPTMQKATHTVEIPGSLSQEKNIEEPKSNANPRKKSEEPVRKPVPEPASEPVIKSAPSPALETAFTGHPEAESDSEVEIIEELSRPS</sequence>
<dbReference type="GeneID" id="43584673"/>
<feature type="compositionally biased region" description="Acidic residues" evidence="2">
    <location>
        <begin position="457"/>
        <end position="466"/>
    </location>
</feature>
<protein>
    <submittedName>
        <fullName evidence="3">Uncharacterized protein</fullName>
    </submittedName>
</protein>
<name>A0A5E8C261_9ASCO</name>
<keyword evidence="1" id="KW-0175">Coiled coil</keyword>
<evidence type="ECO:0000313" key="3">
    <source>
        <dbReference type="EMBL" id="VVT57767.1"/>
    </source>
</evidence>
<feature type="compositionally biased region" description="Basic and acidic residues" evidence="2">
    <location>
        <begin position="419"/>
        <end position="429"/>
    </location>
</feature>
<gene>
    <name evidence="3" type="ORF">SAPINGB_P005859</name>
</gene>
<keyword evidence="4" id="KW-1185">Reference proteome</keyword>
<evidence type="ECO:0000256" key="1">
    <source>
        <dbReference type="SAM" id="Coils"/>
    </source>
</evidence>
<dbReference type="EMBL" id="CABVLU010000005">
    <property type="protein sequence ID" value="VVT57767.1"/>
    <property type="molecule type" value="Genomic_DNA"/>
</dbReference>
<dbReference type="RefSeq" id="XP_031856464.1">
    <property type="nucleotide sequence ID" value="XM_032000573.1"/>
</dbReference>
<feature type="region of interest" description="Disordered" evidence="2">
    <location>
        <begin position="360"/>
        <end position="472"/>
    </location>
</feature>
<evidence type="ECO:0000256" key="2">
    <source>
        <dbReference type="SAM" id="MobiDB-lite"/>
    </source>
</evidence>